<accession>A0AAF3FUJ2</accession>
<evidence type="ECO:0000256" key="1">
    <source>
        <dbReference type="SAM" id="MobiDB-lite"/>
    </source>
</evidence>
<feature type="region of interest" description="Disordered" evidence="1">
    <location>
        <begin position="1661"/>
        <end position="1700"/>
    </location>
</feature>
<dbReference type="Pfam" id="PF01684">
    <property type="entry name" value="ET"/>
    <property type="match status" value="15"/>
</dbReference>
<evidence type="ECO:0000313" key="3">
    <source>
        <dbReference type="WBParaSite" id="MBELARI_LOCUS9571"/>
    </source>
</evidence>
<protein>
    <submittedName>
        <fullName evidence="3">Uncharacterized protein</fullName>
    </submittedName>
</protein>
<dbReference type="WBParaSite" id="MBELARI_LOCUS9571">
    <property type="protein sequence ID" value="MBELARI_LOCUS9571"/>
    <property type="gene ID" value="MBELARI_LOCUS9571"/>
</dbReference>
<feature type="compositionally biased region" description="Low complexity" evidence="1">
    <location>
        <begin position="1661"/>
        <end position="1675"/>
    </location>
</feature>
<feature type="compositionally biased region" description="Polar residues" evidence="1">
    <location>
        <begin position="1676"/>
        <end position="1700"/>
    </location>
</feature>
<keyword evidence="2" id="KW-1185">Reference proteome</keyword>
<organism evidence="2 3">
    <name type="scientific">Mesorhabditis belari</name>
    <dbReference type="NCBI Taxonomy" id="2138241"/>
    <lineage>
        <taxon>Eukaryota</taxon>
        <taxon>Metazoa</taxon>
        <taxon>Ecdysozoa</taxon>
        <taxon>Nematoda</taxon>
        <taxon>Chromadorea</taxon>
        <taxon>Rhabditida</taxon>
        <taxon>Rhabditina</taxon>
        <taxon>Rhabditomorpha</taxon>
        <taxon>Rhabditoidea</taxon>
        <taxon>Rhabditidae</taxon>
        <taxon>Mesorhabditinae</taxon>
        <taxon>Mesorhabditis</taxon>
    </lineage>
</organism>
<proteinExistence type="predicted"/>
<name>A0AAF3FUJ2_9BILA</name>
<reference evidence="3" key="1">
    <citation type="submission" date="2024-02" db="UniProtKB">
        <authorList>
            <consortium name="WormBaseParasite"/>
        </authorList>
    </citation>
    <scope>IDENTIFICATION</scope>
</reference>
<dbReference type="InterPro" id="IPR002603">
    <property type="entry name" value="ET_repeat"/>
</dbReference>
<dbReference type="Proteomes" id="UP000887575">
    <property type="component" value="Unassembled WGS sequence"/>
</dbReference>
<sequence length="1700" mass="179058">MYPKKRSTAHALMSTSVSQKKMHLGDRVCKEDFCNAVQGTELGASILAASPSPNIVGPGECYVGLKHGDYSVGGTELCDGDCGTFSTLANGKISYLFFCAPRPLCQGFLKSDDGTIVLDGNVNGSCCSTGPNCNADGLVSPMPPLSTDFRPPIACFSGITFQNKFLTPGGYVACQGDCSSLQYKLQSNFTFTIYGCDPGSVCKGFGLQNKCANIDDGTFYGCCCDTDDCIDPTLMPPVSPDNPVPEWIECYAGVHMKYTDHNFDAGGEAICHGYCGSAVTKLNSTLPASPTVIVPQMIACYQGLWVNNQSMSDGDFTACAGDCASITLPTTMRLVVGNPGTDSYSVIGGALPCQGECAYFKSNYTGMPAAGYFCAPRGLSYNGTMLQDADRYMTCRGDCGSLTFTTTIGGKPHSLTMYSCDPTNMCAAFKLKDSCAQVGKDDGGNSLSGCCCSWNDCLDLGTGEYIRGCCCDDSNNCNIHGTDVDVTIAPPTSIPDNRSPIACYSGISMNGGVLTDADSYLACHGDCASVSYHSTFNGKSVVTTIYSCDPAAYCRDLGMSNSCANIDSTDSTTTIYGCCCDWDDCIDTNNNGMIKPHDNNNTRPDNLECVVGYSIDFGGDQGDQFYGSAMPCDGSCASVEITVAGMYMTGYLCAPNNLCTSLDVKNSCAGLAGQHNILGCCCDNAINCNNRHNLTVPPYTPPTKSPIACYSGLAVNGQLLTDANQYMACQGDCGLFNFHTKTGDFDINVTMFSCDGVSVCDSLGLKDSCSSLGTVIDGCCCGFNDCLDISKRQVKPNHDTLKCFVGLGTSGLLSSTYGDSESCSGQCSSVQTSVKGQNTWGFFCAPDALCDALNKTNGCQSVHDQNGKFVRTCCCSDANNCNLNNSNAPPAPTALPPAPASTPIACYSGISLNGQQLGPDDAYSACFGECTSLSYWTRLFDNDYVATIFTCDPIQLCNHYAISGDCATILGGDSTISGCCCDFDDCIDKKTGGIKKKQQDLQQCFVGLASEGSNVNMTYGQSLPCDGQCGLMASNFNGHEVYGFYCASNKFCNSLNLTNHCMKMFADGGTYLEACCCSNSDNCNLNNLDTPINPPPSLPPPSYHGAPITCFSGISINGVRTTAADSFQTCYGECFSMTYQLNLLGKNYAATLFTCDPSEMCDHFGISGSCATLLGEQGSNAISGCCCNWNDCLDWNGKPKSTNVTHRPDNLACVVGASYKSAGADEQLLGSSMRCDGSCISVETSVNNVYLTGYYCVEPSLCTKLDMTNKCNALLGDQYAKGCCCDTGDNCNNVNNLDVHQYTPPMDPPLACYSGLSINGAMQSDANSYMACQGKCGLLSFTTVVGDKSYDFTLFGCEPVDVCDQLGLKDSCNKIVNGMIQGCCCGWSDCIDREHKSVKPSRDTLQCFSGIATEGSQYNSTIGTAQACDGQCASIASSINNQATWVFFCASNKLCDALNMTNHCDTLFTDNQDYLEACCCNDDDQCNVNNAHVDPAPTLPPPPSGVPPITCYNGLSINGNLLTAGNSYQACFGDCSAITYHSVFLGKSVTTTVYACDPASLCSQLGMDSKCANIQSGNTSTTLYGCCCTYNDCIDLSNGMLKDPASSTTTTTTLGTGPTTTTTLGSNFAATMFTCDSVSLCPILGINDACATIMGNATMSGTQPTPGTQPTAGNQSTRAAGTQPTTDLQSSAGTQLTSGT</sequence>
<evidence type="ECO:0000313" key="2">
    <source>
        <dbReference type="Proteomes" id="UP000887575"/>
    </source>
</evidence>